<dbReference type="Pfam" id="PF03348">
    <property type="entry name" value="Serinc"/>
    <property type="match status" value="1"/>
</dbReference>
<feature type="region of interest" description="Disordered" evidence="6">
    <location>
        <begin position="1"/>
        <end position="88"/>
    </location>
</feature>
<dbReference type="EMBL" id="UZAN01045165">
    <property type="protein sequence ID" value="VDP82177.1"/>
    <property type="molecule type" value="Genomic_DNA"/>
</dbReference>
<dbReference type="WBParaSite" id="ECPE_0000786501-mRNA-1">
    <property type="protein sequence ID" value="ECPE_0000786501-mRNA-1"/>
    <property type="gene ID" value="ECPE_0000786501"/>
</dbReference>
<dbReference type="OrthoDB" id="5963193at2759"/>
<comment type="subcellular location">
    <subcellularLocation>
        <location evidence="1">Membrane</location>
        <topology evidence="1">Multi-pass membrane protein</topology>
    </subcellularLocation>
</comment>
<evidence type="ECO:0000256" key="7">
    <source>
        <dbReference type="SAM" id="Phobius"/>
    </source>
</evidence>
<evidence type="ECO:0000256" key="3">
    <source>
        <dbReference type="ARBA" id="ARBA00022692"/>
    </source>
</evidence>
<dbReference type="Proteomes" id="UP000272942">
    <property type="component" value="Unassembled WGS sequence"/>
</dbReference>
<proteinExistence type="inferred from homology"/>
<feature type="compositionally biased region" description="Basic residues" evidence="6">
    <location>
        <begin position="56"/>
        <end position="65"/>
    </location>
</feature>
<name>A0A183ALL1_9TREM</name>
<evidence type="ECO:0000256" key="6">
    <source>
        <dbReference type="SAM" id="MobiDB-lite"/>
    </source>
</evidence>
<keyword evidence="5 7" id="KW-0472">Membrane</keyword>
<reference evidence="10" key="1">
    <citation type="submission" date="2016-06" db="UniProtKB">
        <authorList>
            <consortium name="WormBaseParasite"/>
        </authorList>
    </citation>
    <scope>IDENTIFICATION</scope>
</reference>
<accession>A0A183ALL1</accession>
<evidence type="ECO:0000256" key="2">
    <source>
        <dbReference type="ARBA" id="ARBA00006665"/>
    </source>
</evidence>
<comment type="similarity">
    <text evidence="2">Belongs to the TDE1 family.</text>
</comment>
<evidence type="ECO:0000313" key="8">
    <source>
        <dbReference type="EMBL" id="VDP82177.1"/>
    </source>
</evidence>
<feature type="compositionally biased region" description="Low complexity" evidence="6">
    <location>
        <begin position="24"/>
        <end position="34"/>
    </location>
</feature>
<evidence type="ECO:0000256" key="1">
    <source>
        <dbReference type="ARBA" id="ARBA00004141"/>
    </source>
</evidence>
<protein>
    <submittedName>
        <fullName evidence="10">Serine incorporator 5</fullName>
    </submittedName>
</protein>
<dbReference type="InterPro" id="IPR005016">
    <property type="entry name" value="TDE1/TMS"/>
</dbReference>
<keyword evidence="3 7" id="KW-0812">Transmembrane</keyword>
<gene>
    <name evidence="8" type="ORF">ECPE_LOCUS7846</name>
</gene>
<dbReference type="GO" id="GO:0016020">
    <property type="term" value="C:membrane"/>
    <property type="evidence" value="ECO:0007669"/>
    <property type="project" value="UniProtKB-SubCell"/>
</dbReference>
<evidence type="ECO:0000256" key="5">
    <source>
        <dbReference type="ARBA" id="ARBA00023136"/>
    </source>
</evidence>
<feature type="compositionally biased region" description="Polar residues" evidence="6">
    <location>
        <begin position="44"/>
        <end position="55"/>
    </location>
</feature>
<keyword evidence="9" id="KW-1185">Reference proteome</keyword>
<feature type="transmembrane region" description="Helical" evidence="7">
    <location>
        <begin position="286"/>
        <end position="308"/>
    </location>
</feature>
<evidence type="ECO:0000313" key="10">
    <source>
        <dbReference type="WBParaSite" id="ECPE_0000786501-mRNA-1"/>
    </source>
</evidence>
<dbReference type="PANTHER" id="PTHR10383:SF9">
    <property type="entry name" value="SERINE INCORPORATOR, ISOFORM F"/>
    <property type="match status" value="1"/>
</dbReference>
<sequence length="338" mass="38102">MRRLSRAAQRPDITQIQWAPLPPSSSNQSNLAPPTYEETVFEETFSNPAKTSAQVKRSKKPRKGTMRPSDLAKAPPLTGRIGDRRVRRSKEEQLAMKLARLAPDAFPDKDAEPRRSSLIETAFPDHPNGKVIPAAKRTSVTRLSNTALPDMVSDEGDVTGWSSPNHIRFQRARSVSELVVTPRAVKLFESQPNLVASLEAPFGVHLLSSSSPEFQMKYAEVAYLRPMMKEEAPRDGYVIYNEAIASVYSYPWFHFIYALSSLYLMTQLTNWYNPQISRVETLSESWATMWMKLASSWLALLLYAWTIACPRLCIGRKLGDTPFTVRTPNSKRSKPSPV</sequence>
<dbReference type="PANTHER" id="PTHR10383">
    <property type="entry name" value="SERINE INCORPORATOR"/>
    <property type="match status" value="1"/>
</dbReference>
<evidence type="ECO:0000313" key="9">
    <source>
        <dbReference type="Proteomes" id="UP000272942"/>
    </source>
</evidence>
<keyword evidence="4 7" id="KW-1133">Transmembrane helix</keyword>
<feature type="transmembrane region" description="Helical" evidence="7">
    <location>
        <begin position="247"/>
        <end position="266"/>
    </location>
</feature>
<dbReference type="AlphaFoldDB" id="A0A183ALL1"/>
<reference evidence="8 9" key="2">
    <citation type="submission" date="2018-11" db="EMBL/GenBank/DDBJ databases">
        <authorList>
            <consortium name="Pathogen Informatics"/>
        </authorList>
    </citation>
    <scope>NUCLEOTIDE SEQUENCE [LARGE SCALE GENOMIC DNA]</scope>
    <source>
        <strain evidence="8 9">Egypt</strain>
    </source>
</reference>
<evidence type="ECO:0000256" key="4">
    <source>
        <dbReference type="ARBA" id="ARBA00022989"/>
    </source>
</evidence>
<organism evidence="10">
    <name type="scientific">Echinostoma caproni</name>
    <dbReference type="NCBI Taxonomy" id="27848"/>
    <lineage>
        <taxon>Eukaryota</taxon>
        <taxon>Metazoa</taxon>
        <taxon>Spiralia</taxon>
        <taxon>Lophotrochozoa</taxon>
        <taxon>Platyhelminthes</taxon>
        <taxon>Trematoda</taxon>
        <taxon>Digenea</taxon>
        <taxon>Plagiorchiida</taxon>
        <taxon>Echinostomata</taxon>
        <taxon>Echinostomatoidea</taxon>
        <taxon>Echinostomatidae</taxon>
        <taxon>Echinostoma</taxon>
    </lineage>
</organism>